<dbReference type="RefSeq" id="WP_317925610.1">
    <property type="nucleotide sequence ID" value="NZ_CP137524.1"/>
</dbReference>
<feature type="domain" description="HTH cro/C1-type" evidence="3">
    <location>
        <begin position="28"/>
        <end position="69"/>
    </location>
</feature>
<keyword evidence="2" id="KW-0812">Transmembrane</keyword>
<feature type="region of interest" description="Disordered" evidence="1">
    <location>
        <begin position="90"/>
        <end position="169"/>
    </location>
</feature>
<keyword evidence="5" id="KW-1185">Reference proteome</keyword>
<dbReference type="Proteomes" id="UP001305002">
    <property type="component" value="Chromosome"/>
</dbReference>
<keyword evidence="2" id="KW-0472">Membrane</keyword>
<feature type="compositionally biased region" description="Low complexity" evidence="1">
    <location>
        <begin position="90"/>
        <end position="122"/>
    </location>
</feature>
<dbReference type="Pfam" id="PF13560">
    <property type="entry name" value="HTH_31"/>
    <property type="match status" value="1"/>
</dbReference>
<gene>
    <name evidence="4" type="ORF">R5U08_13870</name>
</gene>
<protein>
    <submittedName>
        <fullName evidence="4">Helix-turn-helix transcriptional regulator</fullName>
    </submittedName>
</protein>
<evidence type="ECO:0000259" key="3">
    <source>
        <dbReference type="PROSITE" id="PS50943"/>
    </source>
</evidence>
<feature type="compositionally biased region" description="Low complexity" evidence="1">
    <location>
        <begin position="245"/>
        <end position="259"/>
    </location>
</feature>
<evidence type="ECO:0000256" key="2">
    <source>
        <dbReference type="SAM" id="Phobius"/>
    </source>
</evidence>
<keyword evidence="2" id="KW-1133">Transmembrane helix</keyword>
<dbReference type="CDD" id="cd00093">
    <property type="entry name" value="HTH_XRE"/>
    <property type="match status" value="1"/>
</dbReference>
<organism evidence="4 5">
    <name type="scientific">Streptomyces coeruleorubidus</name>
    <dbReference type="NCBI Taxonomy" id="116188"/>
    <lineage>
        <taxon>Bacteria</taxon>
        <taxon>Bacillati</taxon>
        <taxon>Actinomycetota</taxon>
        <taxon>Actinomycetes</taxon>
        <taxon>Kitasatosporales</taxon>
        <taxon>Streptomycetaceae</taxon>
        <taxon>Streptomyces</taxon>
    </lineage>
</organism>
<accession>A0ABZ0KBQ8</accession>
<name>A0ABZ0KBQ8_STRC4</name>
<dbReference type="SUPFAM" id="SSF47413">
    <property type="entry name" value="lambda repressor-like DNA-binding domains"/>
    <property type="match status" value="1"/>
</dbReference>
<dbReference type="EMBL" id="CP137524">
    <property type="protein sequence ID" value="WOT35153.1"/>
    <property type="molecule type" value="Genomic_DNA"/>
</dbReference>
<feature type="region of interest" description="Disordered" evidence="1">
    <location>
        <begin position="451"/>
        <end position="488"/>
    </location>
</feature>
<proteinExistence type="predicted"/>
<dbReference type="SMART" id="SM00530">
    <property type="entry name" value="HTH_XRE"/>
    <property type="match status" value="1"/>
</dbReference>
<feature type="region of interest" description="Disordered" evidence="1">
    <location>
        <begin position="204"/>
        <end position="283"/>
    </location>
</feature>
<dbReference type="InterPro" id="IPR001387">
    <property type="entry name" value="Cro/C1-type_HTH"/>
</dbReference>
<evidence type="ECO:0000256" key="1">
    <source>
        <dbReference type="SAM" id="MobiDB-lite"/>
    </source>
</evidence>
<feature type="transmembrane region" description="Helical" evidence="2">
    <location>
        <begin position="174"/>
        <end position="196"/>
    </location>
</feature>
<evidence type="ECO:0000313" key="5">
    <source>
        <dbReference type="Proteomes" id="UP001305002"/>
    </source>
</evidence>
<feature type="compositionally biased region" description="Gly residues" evidence="1">
    <location>
        <begin position="260"/>
        <end position="270"/>
    </location>
</feature>
<sequence>MSEGTAAADFAALLGELKERSGLSYGVLAKRLHMSTSTLHRYCNGDAVPTDYAPVERLARLCKASPGELVELHRRWVLADADRGRRGAVAAPAAEAVTPEAVRPEAVTPDAAAPEAVTAETVSGEAVSAETASAVDASSEAGLPEESGEDVREEPGEVVSAGPVDRRPRRPRPALLAAAAVAVVLAGVGLAVAVPYGGADDDGNRGSAAVSGGHRQQPDGGSAASVSPSGSSSPGSGKKKGGGKDAASAAPSSSASATGRGTGTGSGTGEGADRPGRDAAAPAAPVPLTVNTDAHVWENPCSQRYLVNRPPGQVGPPPLEQDAPAWVGAMGAVPSGKQYLKVTVQGTGKETVVVDGLKVRMAGKRAPLAWNDYAMGYPGVGCGGNVPTRSFTVALDAARPAVAPEAGHDDFPFSVSESDPEVYYIRADASAYDVSWYLELSWSSGDRSGTLTVDDRGRPFRTSGNNGRPAYEFPLGGDKWVEAGTTDS</sequence>
<reference evidence="4 5" key="2">
    <citation type="journal article" date="2024" name="Microb. Biotechnol.">
        <title>The involvement of multiple ABC transporters in daunorubicin efflux in Streptomyces coeruleorubidus.</title>
        <authorList>
            <person name="Dong J."/>
            <person name="Ning J."/>
            <person name="Tian Y."/>
            <person name="Li H."/>
            <person name="Chen H."/>
            <person name="Guan W."/>
        </authorList>
    </citation>
    <scope>NUCLEOTIDE SEQUENCE [LARGE SCALE GENOMIC DNA]</scope>
    <source>
        <strain evidence="4 5">CICC 11043</strain>
    </source>
</reference>
<dbReference type="InterPro" id="IPR010982">
    <property type="entry name" value="Lambda_DNA-bd_dom_sf"/>
</dbReference>
<feature type="compositionally biased region" description="Low complexity" evidence="1">
    <location>
        <begin position="220"/>
        <end position="236"/>
    </location>
</feature>
<reference evidence="4 5" key="1">
    <citation type="journal article" date="2021" name="J. Microbiol. Biotechnol.">
        <title>An Efficient Markerless Deletion System Suitable for the Industrial Strains of Streptomyces.</title>
        <authorList>
            <person name="Dong J."/>
            <person name="Wei J."/>
            <person name="Li H."/>
            <person name="Zhao S."/>
            <person name="Guan W."/>
        </authorList>
    </citation>
    <scope>NUCLEOTIDE SEQUENCE [LARGE SCALE GENOMIC DNA]</scope>
    <source>
        <strain evidence="4 5">CICC 11043</strain>
    </source>
</reference>
<evidence type="ECO:0000313" key="4">
    <source>
        <dbReference type="EMBL" id="WOT35153.1"/>
    </source>
</evidence>
<dbReference type="PROSITE" id="PS50943">
    <property type="entry name" value="HTH_CROC1"/>
    <property type="match status" value="1"/>
</dbReference>
<dbReference type="Gene3D" id="1.10.260.40">
    <property type="entry name" value="lambda repressor-like DNA-binding domains"/>
    <property type="match status" value="1"/>
</dbReference>